<evidence type="ECO:0000259" key="4">
    <source>
        <dbReference type="PROSITE" id="PS50977"/>
    </source>
</evidence>
<feature type="region of interest" description="Disordered" evidence="3">
    <location>
        <begin position="1"/>
        <end position="22"/>
    </location>
</feature>
<evidence type="ECO:0000313" key="6">
    <source>
        <dbReference type="Proteomes" id="UP001523219"/>
    </source>
</evidence>
<protein>
    <recommendedName>
        <fullName evidence="4">HTH tetR-type domain-containing protein</fullName>
    </recommendedName>
</protein>
<feature type="domain" description="HTH tetR-type" evidence="4">
    <location>
        <begin position="21"/>
        <end position="85"/>
    </location>
</feature>
<reference evidence="5 6" key="1">
    <citation type="submission" date="2022-05" db="EMBL/GenBank/DDBJ databases">
        <title>Streptomyces sp. nov. RY43-2 isolated from soil of a peat swamp forest.</title>
        <authorList>
            <person name="Kanchanasin P."/>
            <person name="Tanasupawat S."/>
            <person name="Phongsopitanun W."/>
        </authorList>
    </citation>
    <scope>NUCLEOTIDE SEQUENCE [LARGE SCALE GENOMIC DNA]</scope>
    <source>
        <strain evidence="5 6">RY43-2</strain>
    </source>
</reference>
<dbReference type="Proteomes" id="UP001523219">
    <property type="component" value="Unassembled WGS sequence"/>
</dbReference>
<keyword evidence="1 2" id="KW-0238">DNA-binding</keyword>
<sequence>MADVSSMGSGLSRRRRRLSDEETEQRMLQAAMSMINSSGLTVGLDHISFEDVIRHAGVARSAAYRRWPYKDLFFSDLLKELARGAGPAISVSDPETAEAVRQVILDRLDWVAQPGLRTALVAEVLRQGALKELQIFSDSPEWRTYLALQATFLSLADSDLRTEIQASLREAEADMTAGLAAAYERTTRLLGCRLRPELRVTFADVARLTTAATRGMVIMAPASPELATHTVHTDPFGAPAPADWTQLALALAGIAMTFVEADPDVHFDEERIEALRTTLTPPPQQRRTRRKGTLQRPFRAEEPPLTS</sequence>
<comment type="caution">
    <text evidence="5">The sequence shown here is derived from an EMBL/GenBank/DDBJ whole genome shotgun (WGS) entry which is preliminary data.</text>
</comment>
<dbReference type="SUPFAM" id="SSF46689">
    <property type="entry name" value="Homeodomain-like"/>
    <property type="match status" value="1"/>
</dbReference>
<name>A0ABT0ZJK8_9ACTN</name>
<evidence type="ECO:0000256" key="2">
    <source>
        <dbReference type="PROSITE-ProRule" id="PRU00335"/>
    </source>
</evidence>
<dbReference type="EMBL" id="JAMWMR010000025">
    <property type="protein sequence ID" value="MCN9243770.1"/>
    <property type="molecule type" value="Genomic_DNA"/>
</dbReference>
<feature type="compositionally biased region" description="Low complexity" evidence="3">
    <location>
        <begin position="1"/>
        <end position="11"/>
    </location>
</feature>
<feature type="DNA-binding region" description="H-T-H motif" evidence="2">
    <location>
        <begin position="48"/>
        <end position="67"/>
    </location>
</feature>
<feature type="region of interest" description="Disordered" evidence="3">
    <location>
        <begin position="275"/>
        <end position="307"/>
    </location>
</feature>
<dbReference type="InterPro" id="IPR001647">
    <property type="entry name" value="HTH_TetR"/>
</dbReference>
<feature type="compositionally biased region" description="Basic and acidic residues" evidence="3">
    <location>
        <begin position="298"/>
        <end position="307"/>
    </location>
</feature>
<evidence type="ECO:0000313" key="5">
    <source>
        <dbReference type="EMBL" id="MCN9243770.1"/>
    </source>
</evidence>
<dbReference type="InterPro" id="IPR009057">
    <property type="entry name" value="Homeodomain-like_sf"/>
</dbReference>
<dbReference type="Gene3D" id="1.10.357.10">
    <property type="entry name" value="Tetracycline Repressor, domain 2"/>
    <property type="match status" value="1"/>
</dbReference>
<accession>A0ABT0ZJK8</accession>
<dbReference type="RefSeq" id="WP_252427321.1">
    <property type="nucleotide sequence ID" value="NZ_JAMWMR010000025.1"/>
</dbReference>
<proteinExistence type="predicted"/>
<evidence type="ECO:0000256" key="3">
    <source>
        <dbReference type="SAM" id="MobiDB-lite"/>
    </source>
</evidence>
<dbReference type="PROSITE" id="PS50977">
    <property type="entry name" value="HTH_TETR_2"/>
    <property type="match status" value="1"/>
</dbReference>
<gene>
    <name evidence="5" type="ORF">NGF19_23815</name>
</gene>
<evidence type="ECO:0000256" key="1">
    <source>
        <dbReference type="ARBA" id="ARBA00023125"/>
    </source>
</evidence>
<keyword evidence="6" id="KW-1185">Reference proteome</keyword>
<organism evidence="5 6">
    <name type="scientific">Streptomyces macrolidinus</name>
    <dbReference type="NCBI Taxonomy" id="2952607"/>
    <lineage>
        <taxon>Bacteria</taxon>
        <taxon>Bacillati</taxon>
        <taxon>Actinomycetota</taxon>
        <taxon>Actinomycetes</taxon>
        <taxon>Kitasatosporales</taxon>
        <taxon>Streptomycetaceae</taxon>
        <taxon>Streptomyces</taxon>
    </lineage>
</organism>